<gene>
    <name evidence="1" type="ORF">OTU49_012409</name>
</gene>
<comment type="caution">
    <text evidence="1">The sequence shown here is derived from an EMBL/GenBank/DDBJ whole genome shotgun (WGS) entry which is preliminary data.</text>
</comment>
<feature type="non-terminal residue" evidence="1">
    <location>
        <position position="233"/>
    </location>
</feature>
<dbReference type="Gene3D" id="1.20.900.10">
    <property type="entry name" value="Dbl homology (DH) domain"/>
    <property type="match status" value="1"/>
</dbReference>
<dbReference type="EMBL" id="JARKIK010000097">
    <property type="protein sequence ID" value="KAK8721977.1"/>
    <property type="molecule type" value="Genomic_DNA"/>
</dbReference>
<sequence length="233" mass="27523">QDFVNEIPKLSSVEESCLEMFLEEKAYVRQLSSLLNPEAILPPETLCSLLEKLYQLHSKILLPYLDRSLNIYNIFRLFFENIDSFSIYVDYLVVRSQVISQFNSSETRLYISPVQHLTFYLIWLQQLCRYPDLKESAQKILDHFKTYVKKAQIRLLTDAISNARIDFYRSGNILRHDRMEVKTRKKELRGGLYLALLFENIILLTKPKPPFYEYAWDIWLDQVNLGPPTNSDV</sequence>
<protein>
    <recommendedName>
        <fullName evidence="3">DH domain-containing protein</fullName>
    </recommendedName>
</protein>
<feature type="non-terminal residue" evidence="1">
    <location>
        <position position="1"/>
    </location>
</feature>
<dbReference type="SUPFAM" id="SSF48065">
    <property type="entry name" value="DBL homology domain (DH-domain)"/>
    <property type="match status" value="1"/>
</dbReference>
<dbReference type="Proteomes" id="UP001445076">
    <property type="component" value="Unassembled WGS sequence"/>
</dbReference>
<evidence type="ECO:0000313" key="1">
    <source>
        <dbReference type="EMBL" id="KAK8721977.1"/>
    </source>
</evidence>
<proteinExistence type="predicted"/>
<dbReference type="AlphaFoldDB" id="A0AAW0VYD4"/>
<organism evidence="1 2">
    <name type="scientific">Cherax quadricarinatus</name>
    <name type="common">Australian red claw crayfish</name>
    <dbReference type="NCBI Taxonomy" id="27406"/>
    <lineage>
        <taxon>Eukaryota</taxon>
        <taxon>Metazoa</taxon>
        <taxon>Ecdysozoa</taxon>
        <taxon>Arthropoda</taxon>
        <taxon>Crustacea</taxon>
        <taxon>Multicrustacea</taxon>
        <taxon>Malacostraca</taxon>
        <taxon>Eumalacostraca</taxon>
        <taxon>Eucarida</taxon>
        <taxon>Decapoda</taxon>
        <taxon>Pleocyemata</taxon>
        <taxon>Astacidea</taxon>
        <taxon>Parastacoidea</taxon>
        <taxon>Parastacidae</taxon>
        <taxon>Cherax</taxon>
    </lineage>
</organism>
<evidence type="ECO:0000313" key="2">
    <source>
        <dbReference type="Proteomes" id="UP001445076"/>
    </source>
</evidence>
<keyword evidence="2" id="KW-1185">Reference proteome</keyword>
<accession>A0AAW0VYD4</accession>
<name>A0AAW0VYD4_CHEQU</name>
<evidence type="ECO:0008006" key="3">
    <source>
        <dbReference type="Google" id="ProtNLM"/>
    </source>
</evidence>
<reference evidence="1 2" key="1">
    <citation type="journal article" date="2024" name="BMC Genomics">
        <title>Genome assembly of redclaw crayfish (Cherax quadricarinatus) provides insights into its immune adaptation and hypoxia tolerance.</title>
        <authorList>
            <person name="Liu Z."/>
            <person name="Zheng J."/>
            <person name="Li H."/>
            <person name="Fang K."/>
            <person name="Wang S."/>
            <person name="He J."/>
            <person name="Zhou D."/>
            <person name="Weng S."/>
            <person name="Chi M."/>
            <person name="Gu Z."/>
            <person name="He J."/>
            <person name="Li F."/>
            <person name="Wang M."/>
        </authorList>
    </citation>
    <scope>NUCLEOTIDE SEQUENCE [LARGE SCALE GENOMIC DNA]</scope>
    <source>
        <strain evidence="1">ZL_2023a</strain>
    </source>
</reference>
<dbReference type="InterPro" id="IPR035899">
    <property type="entry name" value="DBL_dom_sf"/>
</dbReference>